<proteinExistence type="predicted"/>
<dbReference type="PROSITE" id="PS51257">
    <property type="entry name" value="PROKAR_LIPOPROTEIN"/>
    <property type="match status" value="1"/>
</dbReference>
<evidence type="ECO:0000256" key="1">
    <source>
        <dbReference type="SAM" id="SignalP"/>
    </source>
</evidence>
<evidence type="ECO:0000313" key="2">
    <source>
        <dbReference type="EMBL" id="MDH0563773.1"/>
    </source>
</evidence>
<reference evidence="2" key="1">
    <citation type="submission" date="2022-09" db="EMBL/GenBank/DDBJ databases">
        <title>Intensive care unit water sources are persistently colonized with multi-drug resistant bacteria and are the site of extensive horizontal gene transfer of antibiotic resistance genes.</title>
        <authorList>
            <person name="Diorio-Toth L."/>
        </authorList>
    </citation>
    <scope>NUCLEOTIDE SEQUENCE</scope>
    <source>
        <strain evidence="2">GD04005</strain>
    </source>
</reference>
<organism evidence="2 3">
    <name type="scientific">Acinetobacter courvalinii</name>
    <dbReference type="NCBI Taxonomy" id="280147"/>
    <lineage>
        <taxon>Bacteria</taxon>
        <taxon>Pseudomonadati</taxon>
        <taxon>Pseudomonadota</taxon>
        <taxon>Gammaproteobacteria</taxon>
        <taxon>Moraxellales</taxon>
        <taxon>Moraxellaceae</taxon>
        <taxon>Acinetobacter</taxon>
    </lineage>
</organism>
<gene>
    <name evidence="2" type="ORF">N7644_08715</name>
</gene>
<comment type="caution">
    <text evidence="2">The sequence shown here is derived from an EMBL/GenBank/DDBJ whole genome shotgun (WGS) entry which is preliminary data.</text>
</comment>
<feature type="chain" id="PRO_5041371311" evidence="1">
    <location>
        <begin position="23"/>
        <end position="461"/>
    </location>
</feature>
<feature type="signal peptide" evidence="1">
    <location>
        <begin position="1"/>
        <end position="22"/>
    </location>
</feature>
<sequence>MILKTKKLNILLFTVMSGFALSACNDNSDGSKTVVENPKAELTDCMWQDSATSQDGTGGANPMNYAFPDSNVTYWSSEFTVPEGAKILIEGDYPYARHTSLVSYTSKGERVNSLLDAQIKPNAGSVNPFIPGNNRLSKDRGYKAELVLGDLPATPQENTLYAPKTDTNEVALIYRIYVSNKGFNAKAGVSFPRFKVQLANGETKTGSEVCNVLKVKKKALDKVLSVPLETSLALYNKQPYVGFPAQQVPTWYTAYNGPANISCIYKYKIDQCEGFKTERKVNQWATPDNEYTYSVISRKLGKVVVLKGKLPQIAPTTNNEPILAKGDLRYLSICTNELISTATNFCIYDEQIKHKDKDGYYTIVVSRPEDRPANAKDECGISYLPLSERGDGYTGADAEEKGHTDLGFLIMRNLLPYPHFDQAIQNTKVWGDEKSVMGDYLPNITYTSKEDVEALGCQTLH</sequence>
<accession>A0AA42ICS1</accession>
<keyword evidence="1" id="KW-0732">Signal</keyword>
<name>A0AA42ICS1_9GAMM</name>
<dbReference type="EMBL" id="JAOEEO010000001">
    <property type="protein sequence ID" value="MDH0563773.1"/>
    <property type="molecule type" value="Genomic_DNA"/>
</dbReference>
<dbReference type="AlphaFoldDB" id="A0AA42ICS1"/>
<evidence type="ECO:0000313" key="3">
    <source>
        <dbReference type="Proteomes" id="UP001159329"/>
    </source>
</evidence>
<dbReference type="RefSeq" id="WP_279695093.1">
    <property type="nucleotide sequence ID" value="NZ_JAOEEO010000001.1"/>
</dbReference>
<dbReference type="Proteomes" id="UP001159329">
    <property type="component" value="Unassembled WGS sequence"/>
</dbReference>
<protein>
    <submittedName>
        <fullName evidence="2">Uncharacterized protein</fullName>
    </submittedName>
</protein>